<name>A0AAD6E3N6_9EURO</name>
<reference evidence="2 3" key="1">
    <citation type="journal article" date="2023" name="IMA Fungus">
        <title>Comparative genomic study of the Penicillium genus elucidates a diverse pangenome and 15 lateral gene transfer events.</title>
        <authorList>
            <person name="Petersen C."/>
            <person name="Sorensen T."/>
            <person name="Nielsen M.R."/>
            <person name="Sondergaard T.E."/>
            <person name="Sorensen J.L."/>
            <person name="Fitzpatrick D.A."/>
            <person name="Frisvad J.C."/>
            <person name="Nielsen K.L."/>
        </authorList>
    </citation>
    <scope>NUCLEOTIDE SEQUENCE [LARGE SCALE GENOMIC DNA]</scope>
    <source>
        <strain evidence="2 3">IBT 29057</strain>
    </source>
</reference>
<proteinExistence type="predicted"/>
<organism evidence="2 3">
    <name type="scientific">Penicillium hetheringtonii</name>
    <dbReference type="NCBI Taxonomy" id="911720"/>
    <lineage>
        <taxon>Eukaryota</taxon>
        <taxon>Fungi</taxon>
        <taxon>Dikarya</taxon>
        <taxon>Ascomycota</taxon>
        <taxon>Pezizomycotina</taxon>
        <taxon>Eurotiomycetes</taxon>
        <taxon>Eurotiomycetidae</taxon>
        <taxon>Eurotiales</taxon>
        <taxon>Aspergillaceae</taxon>
        <taxon>Penicillium</taxon>
    </lineage>
</organism>
<evidence type="ECO:0008006" key="4">
    <source>
        <dbReference type="Google" id="ProtNLM"/>
    </source>
</evidence>
<keyword evidence="1" id="KW-1133">Transmembrane helix</keyword>
<keyword evidence="1" id="KW-0472">Membrane</keyword>
<feature type="transmembrane region" description="Helical" evidence="1">
    <location>
        <begin position="144"/>
        <end position="161"/>
    </location>
</feature>
<evidence type="ECO:0000313" key="3">
    <source>
        <dbReference type="Proteomes" id="UP001216150"/>
    </source>
</evidence>
<feature type="transmembrane region" description="Helical" evidence="1">
    <location>
        <begin position="207"/>
        <end position="226"/>
    </location>
</feature>
<dbReference type="EMBL" id="JAQJAC010000001">
    <property type="protein sequence ID" value="KAJ5599846.1"/>
    <property type="molecule type" value="Genomic_DNA"/>
</dbReference>
<keyword evidence="1" id="KW-0812">Transmembrane</keyword>
<feature type="transmembrane region" description="Helical" evidence="1">
    <location>
        <begin position="182"/>
        <end position="201"/>
    </location>
</feature>
<sequence length="232" mass="26645">MSDSRWPWHFITLSEEEKLRRRELLDIRGSYAQWSVIIVISLIRVYQAWVKANSTNDPRSSRTRRGPMSWWDRPVVTGWIESRRHYLVCGLWLLWLTGLSMWQSGDVITPLLSGHAILYLLFFVQSEHPEYGTLLLKRIRDFDVQCGLLAISTAILLLLFARPRASQARPVAGSMQERRRSFYYGHLFLVIVLCASAYAHVAQAQKFMLQAGGASLLNGACSFAMVRWGGRK</sequence>
<gene>
    <name evidence="2" type="ORF">N7450_000913</name>
</gene>
<comment type="caution">
    <text evidence="2">The sequence shown here is derived from an EMBL/GenBank/DDBJ whole genome shotgun (WGS) entry which is preliminary data.</text>
</comment>
<keyword evidence="3" id="KW-1185">Reference proteome</keyword>
<evidence type="ECO:0000256" key="1">
    <source>
        <dbReference type="SAM" id="Phobius"/>
    </source>
</evidence>
<dbReference type="Proteomes" id="UP001216150">
    <property type="component" value="Unassembled WGS sequence"/>
</dbReference>
<dbReference type="AlphaFoldDB" id="A0AAD6E3N6"/>
<evidence type="ECO:0000313" key="2">
    <source>
        <dbReference type="EMBL" id="KAJ5599846.1"/>
    </source>
</evidence>
<protein>
    <recommendedName>
        <fullName evidence="4">Ferric oxidoreductase domain-containing protein</fullName>
    </recommendedName>
</protein>
<accession>A0AAD6E3N6</accession>